<evidence type="ECO:0000313" key="3">
    <source>
        <dbReference type="Proteomes" id="UP001208570"/>
    </source>
</evidence>
<dbReference type="EMBL" id="JAODUP010000116">
    <property type="protein sequence ID" value="KAK2161465.1"/>
    <property type="molecule type" value="Genomic_DNA"/>
</dbReference>
<name>A0AAD9JZ98_9ANNE</name>
<reference evidence="2" key="1">
    <citation type="journal article" date="2023" name="Mol. Biol. Evol.">
        <title>Third-Generation Sequencing Reveals the Adaptive Role of the Epigenome in Three Deep-Sea Polychaetes.</title>
        <authorList>
            <person name="Perez M."/>
            <person name="Aroh O."/>
            <person name="Sun Y."/>
            <person name="Lan Y."/>
            <person name="Juniper S.K."/>
            <person name="Young C.R."/>
            <person name="Angers B."/>
            <person name="Qian P.Y."/>
        </authorList>
    </citation>
    <scope>NUCLEOTIDE SEQUENCE</scope>
    <source>
        <strain evidence="2">P08H-3</strain>
    </source>
</reference>
<evidence type="ECO:0008006" key="4">
    <source>
        <dbReference type="Google" id="ProtNLM"/>
    </source>
</evidence>
<protein>
    <recommendedName>
        <fullName evidence="4">Protein SZT2</fullName>
    </recommendedName>
</protein>
<comment type="caution">
    <text evidence="2">The sequence shown here is derived from an EMBL/GenBank/DDBJ whole genome shotgun (WGS) entry which is preliminary data.</text>
</comment>
<dbReference type="GO" id="GO:0005777">
    <property type="term" value="C:peroxisome"/>
    <property type="evidence" value="ECO:0007669"/>
    <property type="project" value="InterPro"/>
</dbReference>
<evidence type="ECO:0000256" key="1">
    <source>
        <dbReference type="SAM" id="Coils"/>
    </source>
</evidence>
<organism evidence="2 3">
    <name type="scientific">Paralvinella palmiformis</name>
    <dbReference type="NCBI Taxonomy" id="53620"/>
    <lineage>
        <taxon>Eukaryota</taxon>
        <taxon>Metazoa</taxon>
        <taxon>Spiralia</taxon>
        <taxon>Lophotrochozoa</taxon>
        <taxon>Annelida</taxon>
        <taxon>Polychaeta</taxon>
        <taxon>Sedentaria</taxon>
        <taxon>Canalipalpata</taxon>
        <taxon>Terebellida</taxon>
        <taxon>Terebelliformia</taxon>
        <taxon>Alvinellidae</taxon>
        <taxon>Paralvinella</taxon>
    </lineage>
</organism>
<keyword evidence="3" id="KW-1185">Reference proteome</keyword>
<dbReference type="PANTHER" id="PTHR14918">
    <property type="entry name" value="KICSTOR COMPLEX PROTEIN SZT2"/>
    <property type="match status" value="1"/>
</dbReference>
<dbReference type="Proteomes" id="UP001208570">
    <property type="component" value="Unassembled WGS sequence"/>
</dbReference>
<proteinExistence type="predicted"/>
<evidence type="ECO:0000313" key="2">
    <source>
        <dbReference type="EMBL" id="KAK2161465.1"/>
    </source>
</evidence>
<sequence length="719" mass="82413">MEDSTEDYDGERVVNAQEVYLLMNDDYKISRNSRINWYLSHLNSSSPISCHNEEGPRSLLDFNDKVVYRVTPSTVLMFLARAYRFVYVLDLSPSITAVDLHSGTVLLDEAFIKLQRSLKSLTKSFKLPGSEVKFVPKIYITVLCHTSLISCKENEVLLQGCLVTEENLDTILDQLRRDLESFENRMASSFEEITDLDYYEQAEGDKITFGLFEDSLDREDTSDPAMYVMSPEASFINLLRYDHSLFESLMMQLRHHTISCSFLQLGSGFQLQSGLGHVPYPELMEFIAEATNGVYYSKLPDVDMDVEGMLPLQQSILTQRLQKLLNISGFFMSQTPQDIPRIEISSQDENLVSSVHTRKHKERNLHISLSTLISCRLRDGYFIKNVSLIKGDSQIEVRLVLPWRPGVNINCVAVSVWPINANKCLSHIEISVEGSYHFITDITSHLKHKGFHNSYRVGLVLTYWQTIQSMSESDELLVHLHSFAANVVNYKVADSLKQGVPLFYLPPNQTSPQVNIQLSTKDNTLSQFATFWKPVLNLDINIWQKWMHTHRIGFILEHDVPLGKHLHIPNSSGRFHNATCRQASAALNFFLRDYSTFVLMENHSYVTLLPRDEDKPPWSFFVIRVASKPPCVVLRLAFLGDTPGHVRDEIITDLKKQLSVLRFLQRSPKKDDKNKMNISRRSSRHELEVKKHIPPLQRVSSEIPCCVLTSKPVEKILIR</sequence>
<keyword evidence="1" id="KW-0175">Coiled coil</keyword>
<feature type="coiled-coil region" evidence="1">
    <location>
        <begin position="165"/>
        <end position="192"/>
    </location>
</feature>
<dbReference type="InterPro" id="IPR033228">
    <property type="entry name" value="SZT2"/>
</dbReference>
<dbReference type="AlphaFoldDB" id="A0AAD9JZ98"/>
<accession>A0AAD9JZ98</accession>
<gene>
    <name evidence="2" type="ORF">LSH36_116g05033</name>
</gene>
<dbReference type="PANTHER" id="PTHR14918:SF3">
    <property type="entry name" value="KICSTOR COMPLEX PROTEIN SZT2"/>
    <property type="match status" value="1"/>
</dbReference>